<dbReference type="PANTHER" id="PTHR40274:SF4">
    <property type="entry name" value="BLL1406 PROTEIN"/>
    <property type="match status" value="1"/>
</dbReference>
<dbReference type="EMBL" id="JAQIPB010000007">
    <property type="protein sequence ID" value="MDA7417681.1"/>
    <property type="molecule type" value="Genomic_DNA"/>
</dbReference>
<proteinExistence type="predicted"/>
<comment type="caution">
    <text evidence="1">The sequence shown here is derived from an EMBL/GenBank/DDBJ whole genome shotgun (WGS) entry which is preliminary data.</text>
</comment>
<dbReference type="Gene3D" id="2.120.10.30">
    <property type="entry name" value="TolB, C-terminal domain"/>
    <property type="match status" value="2"/>
</dbReference>
<accession>A0AAE3T166</accession>
<sequence length="550" mass="58145">MPLPLRRRAAALALALPALVLGLAGCSTPTAHRPAAWAAPELLVQPSAFAGVHGLAVDGAGRLLAGSVVGNSMWEVDRRTGQARVFIGAPEGQADDIAVGPRGELAWTNYLMGMLRYRERDGAPLQVLARDLPGLNSVDFDRRTGRLYASQVFLGDALWEIDRTGQKPPRLIKKDMGGFNGFEVGPDGWLYGPLWFKGQVVKINPADGAMQVIAEGFQIPAAANLDGKGNLWVVDTRTGELVRVELATGRKSVAKRFTPSLDNLAIAPDGMIYVSNMANNAVDAFNPATGQSQRLTGGAVAVPAGLKTEGDRLWVADVFGFREVQLSSGAVSDIFRMQREPELEYPFSVGLSRTQFALSSWFTGTVQLVDRATRKTASVIHGLKAPYDAIPMEDGSVIVAEIGTGSVTRLSGPKHAQRQLLADGLQGPVQMVLGSDGAVYVTEAAGRLLRVPATGGAPQVVAQGLQMPEGLAQTPWGSFIVAEAGAQRLVEINPADGSRRSVAEQLPIGLAAGPGLPPPYVPTGVAVGADGSVYVSADRNNAIYRIRPAR</sequence>
<keyword evidence="2" id="KW-1185">Reference proteome</keyword>
<dbReference type="AlphaFoldDB" id="A0AAE3T166"/>
<dbReference type="SUPFAM" id="SSF101898">
    <property type="entry name" value="NHL repeat"/>
    <property type="match status" value="2"/>
</dbReference>
<organism evidence="1 2">
    <name type="scientific">Xenophilus arseniciresistens</name>
    <dbReference type="NCBI Taxonomy" id="1283306"/>
    <lineage>
        <taxon>Bacteria</taxon>
        <taxon>Pseudomonadati</taxon>
        <taxon>Pseudomonadota</taxon>
        <taxon>Betaproteobacteria</taxon>
        <taxon>Burkholderiales</taxon>
        <taxon>Comamonadaceae</taxon>
        <taxon>Xenophilus</taxon>
    </lineage>
</organism>
<reference evidence="1" key="1">
    <citation type="submission" date="2023-01" db="EMBL/GenBank/DDBJ databases">
        <title>Xenophilus mangrovi sp. nov., isolated from soil of Mangrove nature reserve.</title>
        <authorList>
            <person name="Xu S."/>
            <person name="Liu Z."/>
            <person name="Xu Y."/>
        </authorList>
    </citation>
    <scope>NUCLEOTIDE SEQUENCE</scope>
    <source>
        <strain evidence="1">YW8</strain>
    </source>
</reference>
<dbReference type="Proteomes" id="UP001212602">
    <property type="component" value="Unassembled WGS sequence"/>
</dbReference>
<dbReference type="PROSITE" id="PS51257">
    <property type="entry name" value="PROKAR_LIPOPROTEIN"/>
    <property type="match status" value="1"/>
</dbReference>
<evidence type="ECO:0000313" key="1">
    <source>
        <dbReference type="EMBL" id="MDA7417681.1"/>
    </source>
</evidence>
<dbReference type="RefSeq" id="WP_271428923.1">
    <property type="nucleotide sequence ID" value="NZ_JAQIPB010000007.1"/>
</dbReference>
<dbReference type="InterPro" id="IPR051344">
    <property type="entry name" value="Vgb"/>
</dbReference>
<dbReference type="PANTHER" id="PTHR40274">
    <property type="entry name" value="VIRGINIAMYCIN B LYASE"/>
    <property type="match status" value="1"/>
</dbReference>
<gene>
    <name evidence="1" type="ORF">PGB34_15065</name>
</gene>
<protein>
    <submittedName>
        <fullName evidence="1">Uncharacterized protein</fullName>
    </submittedName>
</protein>
<dbReference type="InterPro" id="IPR011042">
    <property type="entry name" value="6-blade_b-propeller_TolB-like"/>
</dbReference>
<name>A0AAE3T166_9BURK</name>
<evidence type="ECO:0000313" key="2">
    <source>
        <dbReference type="Proteomes" id="UP001212602"/>
    </source>
</evidence>